<comment type="similarity">
    <text evidence="1">Belongs to the short-chain dehydrogenases/reductases (SDR) family.</text>
</comment>
<dbReference type="Gene3D" id="3.40.50.720">
    <property type="entry name" value="NAD(P)-binding Rossmann-like Domain"/>
    <property type="match status" value="1"/>
</dbReference>
<gene>
    <name evidence="4" type="ORF">LTR84_004444</name>
</gene>
<dbReference type="SUPFAM" id="SSF51735">
    <property type="entry name" value="NAD(P)-binding Rossmann-fold domains"/>
    <property type="match status" value="1"/>
</dbReference>
<dbReference type="AlphaFoldDB" id="A0AAV9N4L9"/>
<protein>
    <submittedName>
        <fullName evidence="4">Uncharacterized protein</fullName>
    </submittedName>
</protein>
<keyword evidence="3" id="KW-0560">Oxidoreductase</keyword>
<reference evidence="4 5" key="1">
    <citation type="submission" date="2023-08" db="EMBL/GenBank/DDBJ databases">
        <title>Black Yeasts Isolated from many extreme environments.</title>
        <authorList>
            <person name="Coleine C."/>
            <person name="Stajich J.E."/>
            <person name="Selbmann L."/>
        </authorList>
    </citation>
    <scope>NUCLEOTIDE SEQUENCE [LARGE SCALE GENOMIC DNA]</scope>
    <source>
        <strain evidence="4 5">CCFEE 5792</strain>
    </source>
</reference>
<evidence type="ECO:0000256" key="2">
    <source>
        <dbReference type="ARBA" id="ARBA00022857"/>
    </source>
</evidence>
<organism evidence="4 5">
    <name type="scientific">Exophiala bonariae</name>
    <dbReference type="NCBI Taxonomy" id="1690606"/>
    <lineage>
        <taxon>Eukaryota</taxon>
        <taxon>Fungi</taxon>
        <taxon>Dikarya</taxon>
        <taxon>Ascomycota</taxon>
        <taxon>Pezizomycotina</taxon>
        <taxon>Eurotiomycetes</taxon>
        <taxon>Chaetothyriomycetidae</taxon>
        <taxon>Chaetothyriales</taxon>
        <taxon>Herpotrichiellaceae</taxon>
        <taxon>Exophiala</taxon>
    </lineage>
</organism>
<dbReference type="GO" id="GO:0016020">
    <property type="term" value="C:membrane"/>
    <property type="evidence" value="ECO:0007669"/>
    <property type="project" value="TreeGrafter"/>
</dbReference>
<proteinExistence type="inferred from homology"/>
<dbReference type="GO" id="GO:0016491">
    <property type="term" value="F:oxidoreductase activity"/>
    <property type="evidence" value="ECO:0007669"/>
    <property type="project" value="UniProtKB-KW"/>
</dbReference>
<dbReference type="Proteomes" id="UP001358417">
    <property type="component" value="Unassembled WGS sequence"/>
</dbReference>
<sequence length="256" mass="27474">MSRPGLQHRPSSIAAANKTIILVTGGNAGIGYEIVKSLAQSTAGNCQILLGCRETSKGEEAASSLGAPVNVNPIQLDIEDDTSIDRAFLAIQQVFGKLDVLINNAGTAAQYLSKDATLRQKFDHTFSVNVTSQAVLTDRLKPLLEKAKLPKVIFVSSTLASLTETLTWKPEQVYSGYWYNSSKSALNNLAVYYATTNPGWKVNAVCPGHRATGLNGLPMSDEMDPKHGAVRVVELVAEGPDGVSGTFSRKEGRIPW</sequence>
<accession>A0AAV9N4L9</accession>
<keyword evidence="5" id="KW-1185">Reference proteome</keyword>
<evidence type="ECO:0000256" key="1">
    <source>
        <dbReference type="ARBA" id="ARBA00006484"/>
    </source>
</evidence>
<keyword evidence="2" id="KW-0521">NADP</keyword>
<dbReference type="PRINTS" id="PR00081">
    <property type="entry name" value="GDHRDH"/>
</dbReference>
<dbReference type="PANTHER" id="PTHR43490">
    <property type="entry name" value="(+)-NEOMENTHOL DEHYDROGENASE"/>
    <property type="match status" value="1"/>
</dbReference>
<evidence type="ECO:0000256" key="3">
    <source>
        <dbReference type="ARBA" id="ARBA00023002"/>
    </source>
</evidence>
<dbReference type="InterPro" id="IPR036291">
    <property type="entry name" value="NAD(P)-bd_dom_sf"/>
</dbReference>
<dbReference type="Pfam" id="PF00106">
    <property type="entry name" value="adh_short"/>
    <property type="match status" value="1"/>
</dbReference>
<dbReference type="GeneID" id="89972622"/>
<evidence type="ECO:0000313" key="4">
    <source>
        <dbReference type="EMBL" id="KAK5049515.1"/>
    </source>
</evidence>
<dbReference type="InterPro" id="IPR002347">
    <property type="entry name" value="SDR_fam"/>
</dbReference>
<dbReference type="EMBL" id="JAVRRD010000019">
    <property type="protein sequence ID" value="KAK5049515.1"/>
    <property type="molecule type" value="Genomic_DNA"/>
</dbReference>
<dbReference type="RefSeq" id="XP_064704560.1">
    <property type="nucleotide sequence ID" value="XM_064848021.1"/>
</dbReference>
<evidence type="ECO:0000313" key="5">
    <source>
        <dbReference type="Proteomes" id="UP001358417"/>
    </source>
</evidence>
<dbReference type="PANTHER" id="PTHR43490:SF99">
    <property type="entry name" value="SHORT-CHAIN DEHYDROGENASE_REDUCTASE"/>
    <property type="match status" value="1"/>
</dbReference>
<comment type="caution">
    <text evidence="4">The sequence shown here is derived from an EMBL/GenBank/DDBJ whole genome shotgun (WGS) entry which is preliminary data.</text>
</comment>
<name>A0AAV9N4L9_9EURO</name>